<dbReference type="Proteomes" id="UP000049222">
    <property type="component" value="Unassembled WGS sequence"/>
</dbReference>
<dbReference type="GO" id="GO:0000160">
    <property type="term" value="P:phosphorelay signal transduction system"/>
    <property type="evidence" value="ECO:0007669"/>
    <property type="project" value="UniProtKB-KW"/>
</dbReference>
<dbReference type="GO" id="GO:0004672">
    <property type="term" value="F:protein kinase activity"/>
    <property type="evidence" value="ECO:0007669"/>
    <property type="project" value="UniProtKB-ARBA"/>
</dbReference>
<protein>
    <submittedName>
        <fullName evidence="4">Hpt domain protein</fullName>
    </submittedName>
</protein>
<gene>
    <name evidence="4" type="ORF">JDO7802_02648</name>
</gene>
<evidence type="ECO:0000256" key="1">
    <source>
        <dbReference type="ARBA" id="ARBA00023012"/>
    </source>
</evidence>
<accession>A0A0M6YM83</accession>
<dbReference type="CDD" id="cd00088">
    <property type="entry name" value="HPT"/>
    <property type="match status" value="1"/>
</dbReference>
<reference evidence="4 5" key="1">
    <citation type="submission" date="2015-07" db="EMBL/GenBank/DDBJ databases">
        <authorList>
            <person name="Noorani M."/>
        </authorList>
    </citation>
    <scope>NUCLEOTIDE SEQUENCE [LARGE SCALE GENOMIC DNA]</scope>
    <source>
        <strain evidence="4 5">CECT 7802</strain>
    </source>
</reference>
<dbReference type="STRING" id="420998.JDO7802_02648"/>
<dbReference type="OrthoDB" id="7889027at2"/>
<dbReference type="InterPro" id="IPR008207">
    <property type="entry name" value="Sig_transdc_His_kin_Hpt_dom"/>
</dbReference>
<feature type="domain" description="HPt" evidence="3">
    <location>
        <begin position="5"/>
        <end position="107"/>
    </location>
</feature>
<organism evidence="4 5">
    <name type="scientific">Jannaschia donghaensis</name>
    <dbReference type="NCBI Taxonomy" id="420998"/>
    <lineage>
        <taxon>Bacteria</taxon>
        <taxon>Pseudomonadati</taxon>
        <taxon>Pseudomonadota</taxon>
        <taxon>Alphaproteobacteria</taxon>
        <taxon>Rhodobacterales</taxon>
        <taxon>Roseobacteraceae</taxon>
        <taxon>Jannaschia</taxon>
    </lineage>
</organism>
<name>A0A0M6YM83_9RHOB</name>
<evidence type="ECO:0000313" key="4">
    <source>
        <dbReference type="EMBL" id="CTQ50623.1"/>
    </source>
</evidence>
<dbReference type="RefSeq" id="WP_055086274.1">
    <property type="nucleotide sequence ID" value="NZ_CXSU01000012.1"/>
</dbReference>
<evidence type="ECO:0000256" key="2">
    <source>
        <dbReference type="PROSITE-ProRule" id="PRU00110"/>
    </source>
</evidence>
<proteinExistence type="predicted"/>
<keyword evidence="1" id="KW-0902">Two-component regulatory system</keyword>
<dbReference type="Pfam" id="PF01627">
    <property type="entry name" value="Hpt"/>
    <property type="match status" value="1"/>
</dbReference>
<keyword evidence="5" id="KW-1185">Reference proteome</keyword>
<sequence>MREQIIALLERHCRTITQEAALIGQSIGKVTIGMEREDLEPSVRHVHKIKGSSGSLGFPSVSRAAQALEDRLRGIGRVDGTALAQIEDMNARLQEAVCRITPETSTLHQKFKEADK</sequence>
<keyword evidence="2" id="KW-0597">Phosphoprotein</keyword>
<dbReference type="AlphaFoldDB" id="A0A0M6YM83"/>
<feature type="modified residue" description="Phosphohistidine" evidence="2">
    <location>
        <position position="47"/>
    </location>
</feature>
<dbReference type="InterPro" id="IPR036641">
    <property type="entry name" value="HPT_dom_sf"/>
</dbReference>
<dbReference type="Gene3D" id="1.20.120.160">
    <property type="entry name" value="HPT domain"/>
    <property type="match status" value="1"/>
</dbReference>
<evidence type="ECO:0000259" key="3">
    <source>
        <dbReference type="PROSITE" id="PS50894"/>
    </source>
</evidence>
<dbReference type="SUPFAM" id="SSF47226">
    <property type="entry name" value="Histidine-containing phosphotransfer domain, HPT domain"/>
    <property type="match status" value="1"/>
</dbReference>
<evidence type="ECO:0000313" key="5">
    <source>
        <dbReference type="Proteomes" id="UP000049222"/>
    </source>
</evidence>
<dbReference type="PROSITE" id="PS50894">
    <property type="entry name" value="HPT"/>
    <property type="match status" value="1"/>
</dbReference>
<dbReference type="EMBL" id="CXSU01000012">
    <property type="protein sequence ID" value="CTQ50623.1"/>
    <property type="molecule type" value="Genomic_DNA"/>
</dbReference>